<protein>
    <submittedName>
        <fullName evidence="5">Polysaccharide deacetylase</fullName>
    </submittedName>
</protein>
<dbReference type="PANTHER" id="PTHR10587">
    <property type="entry name" value="GLYCOSYL TRANSFERASE-RELATED"/>
    <property type="match status" value="1"/>
</dbReference>
<accession>A0A7V4XSH8</accession>
<feature type="signal peptide" evidence="3">
    <location>
        <begin position="1"/>
        <end position="25"/>
    </location>
</feature>
<dbReference type="InterPro" id="IPR002509">
    <property type="entry name" value="NODB_dom"/>
</dbReference>
<dbReference type="Pfam" id="PF01522">
    <property type="entry name" value="Polysacc_deac_1"/>
    <property type="match status" value="1"/>
</dbReference>
<evidence type="ECO:0000256" key="3">
    <source>
        <dbReference type="SAM" id="SignalP"/>
    </source>
</evidence>
<keyword evidence="1" id="KW-0479">Metal-binding</keyword>
<dbReference type="EMBL" id="DTKL01000040">
    <property type="protein sequence ID" value="HGY94419.1"/>
    <property type="molecule type" value="Genomic_DNA"/>
</dbReference>
<evidence type="ECO:0000313" key="5">
    <source>
        <dbReference type="EMBL" id="HGY94419.1"/>
    </source>
</evidence>
<proteinExistence type="predicted"/>
<dbReference type="Gene3D" id="3.20.20.370">
    <property type="entry name" value="Glycoside hydrolase/deacetylase"/>
    <property type="match status" value="1"/>
</dbReference>
<dbReference type="GO" id="GO:0016810">
    <property type="term" value="F:hydrolase activity, acting on carbon-nitrogen (but not peptide) bonds"/>
    <property type="evidence" value="ECO:0007669"/>
    <property type="project" value="InterPro"/>
</dbReference>
<dbReference type="AlphaFoldDB" id="A0A7V4XSH8"/>
<keyword evidence="2" id="KW-0378">Hydrolase</keyword>
<dbReference type="GO" id="GO:0005975">
    <property type="term" value="P:carbohydrate metabolic process"/>
    <property type="evidence" value="ECO:0007669"/>
    <property type="project" value="InterPro"/>
</dbReference>
<keyword evidence="3" id="KW-0732">Signal</keyword>
<dbReference type="InterPro" id="IPR050248">
    <property type="entry name" value="Polysacc_deacetylase_ArnD"/>
</dbReference>
<dbReference type="GO" id="GO:0046872">
    <property type="term" value="F:metal ion binding"/>
    <property type="evidence" value="ECO:0007669"/>
    <property type="project" value="UniProtKB-KW"/>
</dbReference>
<feature type="chain" id="PRO_5030549787" evidence="3">
    <location>
        <begin position="26"/>
        <end position="355"/>
    </location>
</feature>
<evidence type="ECO:0000256" key="1">
    <source>
        <dbReference type="ARBA" id="ARBA00022723"/>
    </source>
</evidence>
<dbReference type="InterPro" id="IPR011330">
    <property type="entry name" value="Glyco_hydro/deAcase_b/a-brl"/>
</dbReference>
<sequence length="355" mass="38877">MQPMFRTPLLSLAAVFGLGLSSALAAGLPANSAQATAPHAAAAAHVAGPLAMPTFRPLKKHPIVALSFDDLPAAGGLRPGESRVSILTALSHELRAAHMKGVYGYVNAVDLPGDPDCQHALEIWMRAGMRLGSHTWSHPALDDVTARAYEANIAKNAPYVQQYADANGKKTDWHWFRYPYLEEGNTAEKHEDVRRWLRAHGYRVAEVTLNFNDDDWGDPYLRCKEKGDTAGIDWLEKSYLANAAAFIPVERQREQIAFGHEIPNVLLLHGTEFTTLMLPRLIALLRSEGFRFSTVPKVERNRAYRIDPIVGIPGGANFTNEVLATRGIKVPYPKALSEPHAKLDSICGGDSAGSE</sequence>
<evidence type="ECO:0000259" key="4">
    <source>
        <dbReference type="Pfam" id="PF01522"/>
    </source>
</evidence>
<reference evidence="5" key="1">
    <citation type="journal article" date="2020" name="mSystems">
        <title>Genome- and Community-Level Interaction Insights into Carbon Utilization and Element Cycling Functions of Hydrothermarchaeota in Hydrothermal Sediment.</title>
        <authorList>
            <person name="Zhou Z."/>
            <person name="Liu Y."/>
            <person name="Xu W."/>
            <person name="Pan J."/>
            <person name="Luo Z.H."/>
            <person name="Li M."/>
        </authorList>
    </citation>
    <scope>NUCLEOTIDE SEQUENCE [LARGE SCALE GENOMIC DNA]</scope>
    <source>
        <strain evidence="5">SpSt-855</strain>
    </source>
</reference>
<name>A0A7V4XSH8_9BACT</name>
<dbReference type="SUPFAM" id="SSF88713">
    <property type="entry name" value="Glycoside hydrolase/deacetylase"/>
    <property type="match status" value="1"/>
</dbReference>
<gene>
    <name evidence="5" type="ORF">ENW50_07005</name>
</gene>
<dbReference type="CDD" id="cd10960">
    <property type="entry name" value="CE4_NodB_like_1"/>
    <property type="match status" value="1"/>
</dbReference>
<feature type="domain" description="NodB homology" evidence="4">
    <location>
        <begin position="61"/>
        <end position="203"/>
    </location>
</feature>
<organism evidence="5">
    <name type="scientific">Acidobacterium capsulatum</name>
    <dbReference type="NCBI Taxonomy" id="33075"/>
    <lineage>
        <taxon>Bacteria</taxon>
        <taxon>Pseudomonadati</taxon>
        <taxon>Acidobacteriota</taxon>
        <taxon>Terriglobia</taxon>
        <taxon>Terriglobales</taxon>
        <taxon>Acidobacteriaceae</taxon>
        <taxon>Acidobacterium</taxon>
    </lineage>
</organism>
<comment type="caution">
    <text evidence="5">The sequence shown here is derived from an EMBL/GenBank/DDBJ whole genome shotgun (WGS) entry which is preliminary data.</text>
</comment>
<dbReference type="PANTHER" id="PTHR10587:SF133">
    <property type="entry name" value="CHITIN DEACETYLASE 1-RELATED"/>
    <property type="match status" value="1"/>
</dbReference>
<dbReference type="GO" id="GO:0016020">
    <property type="term" value="C:membrane"/>
    <property type="evidence" value="ECO:0007669"/>
    <property type="project" value="TreeGrafter"/>
</dbReference>
<evidence type="ECO:0000256" key="2">
    <source>
        <dbReference type="ARBA" id="ARBA00022801"/>
    </source>
</evidence>